<dbReference type="GO" id="GO:0004930">
    <property type="term" value="F:G protein-coupled receptor activity"/>
    <property type="evidence" value="ECO:0007669"/>
    <property type="project" value="InterPro"/>
</dbReference>
<dbReference type="Proteomes" id="UP000663891">
    <property type="component" value="Unassembled WGS sequence"/>
</dbReference>
<evidence type="ECO:0000259" key="6">
    <source>
        <dbReference type="PROSITE" id="PS50262"/>
    </source>
</evidence>
<comment type="caution">
    <text evidence="7">The sequence shown here is derived from an EMBL/GenBank/DDBJ whole genome shotgun (WGS) entry which is preliminary data.</text>
</comment>
<evidence type="ECO:0000256" key="3">
    <source>
        <dbReference type="ARBA" id="ARBA00022989"/>
    </source>
</evidence>
<keyword evidence="4 5" id="KW-0472">Membrane</keyword>
<feature type="transmembrane region" description="Helical" evidence="5">
    <location>
        <begin position="253"/>
        <end position="273"/>
    </location>
</feature>
<dbReference type="PANTHER" id="PTHR46641">
    <property type="entry name" value="FMRFAMIDE RECEPTOR-RELATED"/>
    <property type="match status" value="1"/>
</dbReference>
<feature type="transmembrane region" description="Helical" evidence="5">
    <location>
        <begin position="141"/>
        <end position="158"/>
    </location>
</feature>
<feature type="transmembrane region" description="Helical" evidence="5">
    <location>
        <begin position="97"/>
        <end position="120"/>
    </location>
</feature>
<evidence type="ECO:0000313" key="7">
    <source>
        <dbReference type="EMBL" id="CAF0854728.1"/>
    </source>
</evidence>
<dbReference type="EMBL" id="CAJNON010000043">
    <property type="protein sequence ID" value="CAF0854728.1"/>
    <property type="molecule type" value="Genomic_DNA"/>
</dbReference>
<feature type="transmembrane region" description="Helical" evidence="5">
    <location>
        <begin position="295"/>
        <end position="318"/>
    </location>
</feature>
<feature type="transmembrane region" description="Helical" evidence="5">
    <location>
        <begin position="20"/>
        <end position="43"/>
    </location>
</feature>
<evidence type="ECO:0000256" key="4">
    <source>
        <dbReference type="ARBA" id="ARBA00023136"/>
    </source>
</evidence>
<dbReference type="InterPro" id="IPR052954">
    <property type="entry name" value="GPCR-Ligand_Int"/>
</dbReference>
<dbReference type="AlphaFoldDB" id="A0A813WK00"/>
<keyword evidence="2 5" id="KW-0812">Transmembrane</keyword>
<protein>
    <recommendedName>
        <fullName evidence="6">G-protein coupled receptors family 1 profile domain-containing protein</fullName>
    </recommendedName>
</protein>
<feature type="transmembrane region" description="Helical" evidence="5">
    <location>
        <begin position="55"/>
        <end position="77"/>
    </location>
</feature>
<sequence>MSLSSDEYLLMQLNDISIEINRYLSIFIFLFGVIGNILNILVLSQRTLRSNSCAWLFLISSISNLIAILSEITTRMLSSWSIDPTDTLDWLCKLHGFLTFNARTIAYWLITLATIDRWFLSSLNVNTRQWSTSRNAQRSTIIILILSSLLYVDIFYCYESNLLNAPLPCYSKNTFCLLIIDVSALVMSVLLPILFMIIFGIMTILNIRHSKRRVRPVPVVIIGNNTIRHKILLTGKQYTHHNTIQKKKTDGQLFKMLSIQVILLTLFTLPLILEKIYSIFIRPQKSPIETAIDTIIYNIALLLNYLTNGMPFYIYTLFGESIFRKELFHLLTLFRQKFQCHRTFN</sequence>
<dbReference type="GO" id="GO:0016020">
    <property type="term" value="C:membrane"/>
    <property type="evidence" value="ECO:0007669"/>
    <property type="project" value="UniProtKB-SubCell"/>
</dbReference>
<keyword evidence="3 5" id="KW-1133">Transmembrane helix</keyword>
<dbReference type="PANTHER" id="PTHR46641:SF8">
    <property type="entry name" value="G-PROTEIN COUPLED RECEPTORS FAMILY 1 PROFILE DOMAIN-CONTAINING PROTEIN"/>
    <property type="match status" value="1"/>
</dbReference>
<name>A0A813WK00_9BILA</name>
<dbReference type="InterPro" id="IPR017452">
    <property type="entry name" value="GPCR_Rhodpsn_7TM"/>
</dbReference>
<dbReference type="PROSITE" id="PS50262">
    <property type="entry name" value="G_PROTEIN_RECEP_F1_2"/>
    <property type="match status" value="1"/>
</dbReference>
<comment type="subcellular location">
    <subcellularLocation>
        <location evidence="1">Membrane</location>
    </subcellularLocation>
</comment>
<accession>A0A813WK00</accession>
<feature type="domain" description="G-protein coupled receptors family 1 profile" evidence="6">
    <location>
        <begin position="35"/>
        <end position="315"/>
    </location>
</feature>
<feature type="transmembrane region" description="Helical" evidence="5">
    <location>
        <begin position="178"/>
        <end position="205"/>
    </location>
</feature>
<reference evidence="7" key="1">
    <citation type="submission" date="2021-02" db="EMBL/GenBank/DDBJ databases">
        <authorList>
            <person name="Nowell W R."/>
        </authorList>
    </citation>
    <scope>NUCLEOTIDE SEQUENCE</scope>
</reference>
<evidence type="ECO:0000256" key="2">
    <source>
        <dbReference type="ARBA" id="ARBA00022692"/>
    </source>
</evidence>
<dbReference type="SUPFAM" id="SSF81321">
    <property type="entry name" value="Family A G protein-coupled receptor-like"/>
    <property type="match status" value="1"/>
</dbReference>
<gene>
    <name evidence="7" type="ORF">VCS650_LOCUS6862</name>
</gene>
<dbReference type="Gene3D" id="1.20.1070.10">
    <property type="entry name" value="Rhodopsin 7-helix transmembrane proteins"/>
    <property type="match status" value="1"/>
</dbReference>
<evidence type="ECO:0000256" key="5">
    <source>
        <dbReference type="SAM" id="Phobius"/>
    </source>
</evidence>
<dbReference type="InterPro" id="IPR000276">
    <property type="entry name" value="GPCR_Rhodpsn"/>
</dbReference>
<proteinExistence type="predicted"/>
<organism evidence="7 8">
    <name type="scientific">Adineta steineri</name>
    <dbReference type="NCBI Taxonomy" id="433720"/>
    <lineage>
        <taxon>Eukaryota</taxon>
        <taxon>Metazoa</taxon>
        <taxon>Spiralia</taxon>
        <taxon>Gnathifera</taxon>
        <taxon>Rotifera</taxon>
        <taxon>Eurotatoria</taxon>
        <taxon>Bdelloidea</taxon>
        <taxon>Adinetida</taxon>
        <taxon>Adinetidae</taxon>
        <taxon>Adineta</taxon>
    </lineage>
</organism>
<evidence type="ECO:0000313" key="8">
    <source>
        <dbReference type="Proteomes" id="UP000663891"/>
    </source>
</evidence>
<dbReference type="OrthoDB" id="10011262at2759"/>
<evidence type="ECO:0000256" key="1">
    <source>
        <dbReference type="ARBA" id="ARBA00004370"/>
    </source>
</evidence>
<dbReference type="Pfam" id="PF00001">
    <property type="entry name" value="7tm_1"/>
    <property type="match status" value="1"/>
</dbReference>